<evidence type="ECO:0000313" key="1">
    <source>
        <dbReference type="EMBL" id="CAE2246809.1"/>
    </source>
</evidence>
<protein>
    <submittedName>
        <fullName evidence="1">Uncharacterized protein</fullName>
    </submittedName>
</protein>
<organism evidence="1">
    <name type="scientific">Odontella aurita</name>
    <dbReference type="NCBI Taxonomy" id="265563"/>
    <lineage>
        <taxon>Eukaryota</taxon>
        <taxon>Sar</taxon>
        <taxon>Stramenopiles</taxon>
        <taxon>Ochrophyta</taxon>
        <taxon>Bacillariophyta</taxon>
        <taxon>Mediophyceae</taxon>
        <taxon>Biddulphiophycidae</taxon>
        <taxon>Eupodiscales</taxon>
        <taxon>Odontellaceae</taxon>
        <taxon>Odontella</taxon>
    </lineage>
</organism>
<name>A0A7S4J168_9STRA</name>
<sequence length="137" mass="14639">MVVANAKAIVTSTYESISSPLLESNQDVAGKSSGSPEYFITSHAAVSPATTQLVPPDKYPCGEHTNPSSHVLWHLAQGIRVFLHRFRATRRRHGMSDNDALAEGYLANAAIAAAASGSIRDGLRAPPVDFPILAQWS</sequence>
<gene>
    <name evidence="1" type="ORF">OAUR00152_LOCUS19192</name>
</gene>
<reference evidence="1" key="1">
    <citation type="submission" date="2021-01" db="EMBL/GenBank/DDBJ databases">
        <authorList>
            <person name="Corre E."/>
            <person name="Pelletier E."/>
            <person name="Niang G."/>
            <person name="Scheremetjew M."/>
            <person name="Finn R."/>
            <person name="Kale V."/>
            <person name="Holt S."/>
            <person name="Cochrane G."/>
            <person name="Meng A."/>
            <person name="Brown T."/>
            <person name="Cohen L."/>
        </authorList>
    </citation>
    <scope>NUCLEOTIDE SEQUENCE</scope>
    <source>
        <strain evidence="1">Isolate 1302-5</strain>
    </source>
</reference>
<dbReference type="AlphaFoldDB" id="A0A7S4J168"/>
<accession>A0A7S4J168</accession>
<dbReference type="EMBL" id="HBKQ01028317">
    <property type="protein sequence ID" value="CAE2246809.1"/>
    <property type="molecule type" value="Transcribed_RNA"/>
</dbReference>
<proteinExistence type="predicted"/>